<comment type="caution">
    <text evidence="1">The sequence shown here is derived from an EMBL/GenBank/DDBJ whole genome shotgun (WGS) entry which is preliminary data.</text>
</comment>
<evidence type="ECO:0000313" key="2">
    <source>
        <dbReference type="Proteomes" id="UP001174908"/>
    </source>
</evidence>
<protein>
    <submittedName>
        <fullName evidence="1">Uncharacterized protein</fullName>
    </submittedName>
</protein>
<dbReference type="EMBL" id="JASZYV010000001">
    <property type="protein sequence ID" value="MDM0043026.1"/>
    <property type="molecule type" value="Genomic_DNA"/>
</dbReference>
<dbReference type="RefSeq" id="WP_286658151.1">
    <property type="nucleotide sequence ID" value="NZ_JASZYV010000001.1"/>
</dbReference>
<keyword evidence="2" id="KW-1185">Reference proteome</keyword>
<dbReference type="Proteomes" id="UP001174908">
    <property type="component" value="Unassembled WGS sequence"/>
</dbReference>
<organism evidence="1 2">
    <name type="scientific">Variovorax dokdonensis</name>
    <dbReference type="NCBI Taxonomy" id="344883"/>
    <lineage>
        <taxon>Bacteria</taxon>
        <taxon>Pseudomonadati</taxon>
        <taxon>Pseudomonadota</taxon>
        <taxon>Betaproteobacteria</taxon>
        <taxon>Burkholderiales</taxon>
        <taxon>Comamonadaceae</taxon>
        <taxon>Variovorax</taxon>
    </lineage>
</organism>
<reference evidence="1" key="1">
    <citation type="submission" date="2023-06" db="EMBL/GenBank/DDBJ databases">
        <authorList>
            <person name="Jiang Y."/>
            <person name="Liu Q."/>
        </authorList>
    </citation>
    <scope>NUCLEOTIDE SEQUENCE</scope>
    <source>
        <strain evidence="1">CGMCC 1.12089</strain>
    </source>
</reference>
<gene>
    <name evidence="1" type="ORF">QTH91_00895</name>
</gene>
<name>A0ABT7N504_9BURK</name>
<evidence type="ECO:0000313" key="1">
    <source>
        <dbReference type="EMBL" id="MDM0043026.1"/>
    </source>
</evidence>
<accession>A0ABT7N504</accession>
<sequence length="196" mass="21540">MSSPGLRISGPKPDAYVLGEPLDVFDGDLHLGRLNSIQVGAGGGTLHLDDFRTTDLKRLQTWRTARLIVVEILSYLVDRHPSVSAFDISLSADVEALDGTEGGARRLAQARMQMLHSVGTTEIRMVPKPHPRHSAHFVVRGVWYYNADNAQALAHALNEERQGFAQRKIDAAQAEPVTAPPPSMIARLLAKERHKP</sequence>
<proteinExistence type="predicted"/>